<dbReference type="RefSeq" id="WP_060461564.1">
    <property type="nucleotide sequence ID" value="NZ_AP025162.1"/>
</dbReference>
<gene>
    <name evidence="6" type="ORF">AEL95_00075</name>
</gene>
<organism evidence="6 7">
    <name type="scientific">Lactobacillus crispatus</name>
    <dbReference type="NCBI Taxonomy" id="47770"/>
    <lineage>
        <taxon>Bacteria</taxon>
        <taxon>Bacillati</taxon>
        <taxon>Bacillota</taxon>
        <taxon>Bacilli</taxon>
        <taxon>Lactobacillales</taxon>
        <taxon>Lactobacillaceae</taxon>
        <taxon>Lactobacillus</taxon>
    </lineage>
</organism>
<dbReference type="GO" id="GO:0004725">
    <property type="term" value="F:protein tyrosine phosphatase activity"/>
    <property type="evidence" value="ECO:0007669"/>
    <property type="project" value="UniProtKB-UniRule"/>
</dbReference>
<dbReference type="GO" id="GO:0030145">
    <property type="term" value="F:manganese ion binding"/>
    <property type="evidence" value="ECO:0007669"/>
    <property type="project" value="UniProtKB-UniRule"/>
</dbReference>
<dbReference type="PATRIC" id="fig|47770.28.peg.16"/>
<evidence type="ECO:0000256" key="3">
    <source>
        <dbReference type="ARBA" id="ARBA00022912"/>
    </source>
</evidence>
<evidence type="ECO:0000313" key="7">
    <source>
        <dbReference type="Proteomes" id="UP000067598"/>
    </source>
</evidence>
<evidence type="ECO:0000313" key="6">
    <source>
        <dbReference type="EMBL" id="KWU04935.1"/>
    </source>
</evidence>
<comment type="catalytic activity">
    <reaction evidence="4 5">
        <text>O-phospho-L-tyrosyl-[protein] + H2O = L-tyrosyl-[protein] + phosphate</text>
        <dbReference type="Rhea" id="RHEA:10684"/>
        <dbReference type="Rhea" id="RHEA-COMP:10136"/>
        <dbReference type="Rhea" id="RHEA-COMP:20101"/>
        <dbReference type="ChEBI" id="CHEBI:15377"/>
        <dbReference type="ChEBI" id="CHEBI:43474"/>
        <dbReference type="ChEBI" id="CHEBI:46858"/>
        <dbReference type="ChEBI" id="CHEBI:61978"/>
        <dbReference type="EC" id="3.1.3.48"/>
    </reaction>
</comment>
<dbReference type="InterPro" id="IPR016667">
    <property type="entry name" value="Caps_polysacc_synth_CpsB/CapC"/>
</dbReference>
<dbReference type="Pfam" id="PF19567">
    <property type="entry name" value="CpsB_CapC"/>
    <property type="match status" value="1"/>
</dbReference>
<dbReference type="AlphaFoldDB" id="A0A109DGM5"/>
<evidence type="ECO:0000256" key="1">
    <source>
        <dbReference type="ARBA" id="ARBA00005750"/>
    </source>
</evidence>
<name>A0A109DGM5_9LACO</name>
<evidence type="ECO:0000256" key="5">
    <source>
        <dbReference type="PIRNR" id="PIRNR016557"/>
    </source>
</evidence>
<dbReference type="Proteomes" id="UP000067598">
    <property type="component" value="Unassembled WGS sequence"/>
</dbReference>
<dbReference type="PANTHER" id="PTHR39181">
    <property type="entry name" value="TYROSINE-PROTEIN PHOSPHATASE YWQE"/>
    <property type="match status" value="1"/>
</dbReference>
<dbReference type="PIRSF" id="PIRSF016557">
    <property type="entry name" value="Caps_synth_CpsB"/>
    <property type="match status" value="1"/>
</dbReference>
<evidence type="ECO:0000256" key="4">
    <source>
        <dbReference type="ARBA" id="ARBA00051722"/>
    </source>
</evidence>
<dbReference type="PANTHER" id="PTHR39181:SF1">
    <property type="entry name" value="TYROSINE-PROTEIN PHOSPHATASE YWQE"/>
    <property type="match status" value="1"/>
</dbReference>
<reference evidence="6 7" key="1">
    <citation type="journal article" date="2016" name="Microbiology (Mosc.)">
        <title>Comparison of Lactobacillus crispatus isolates from Lactobacillus-dominated vaginal microbiomes with isolates from microbiomes containing bacterial vaginosis-associated bacteria.</title>
        <authorList>
            <person name="Abdelmaksoud A.A."/>
            <person name="Koparde V.N."/>
            <person name="Sheth N.U."/>
            <person name="Serrano M.G."/>
            <person name="Glascock A.L."/>
            <person name="Fettweis J.M."/>
            <person name="Strauss Iii J.F."/>
            <person name="Buck G.A."/>
            <person name="Jefferson K.K."/>
        </authorList>
    </citation>
    <scope>NUCLEOTIDE SEQUENCE [LARGE SCALE GENOMIC DNA]</scope>
    <source>
        <strain evidence="6 7">VMC3</strain>
    </source>
</reference>
<dbReference type="EC" id="3.1.3.48" evidence="5"/>
<protein>
    <recommendedName>
        <fullName evidence="5">Tyrosine-protein phosphatase</fullName>
        <ecNumber evidence="5">3.1.3.48</ecNumber>
    </recommendedName>
</protein>
<comment type="caution">
    <text evidence="6">The sequence shown here is derived from an EMBL/GenBank/DDBJ whole genome shotgun (WGS) entry which is preliminary data.</text>
</comment>
<sequence>MVLVDIHCHILPGIDDGSKDWDTSIKLAKAAVKDGVTHAICTPHTLNGRYTNHKDDIIWLTDLYQKKLDEAKVPLTVFPGQEVRLSGDLIDALDNDDILFCDEDGTYMLLEFPSEDVPTYAQDTIFKIMQRGVTPIIVHPERNSRILKEPEILQGMLEQGCLVQITASSYTGIFGKKIEEMSRKLIAAGQGCTFASDAHDLPRRQYQLSEAYKKMSQEFSQDLVQQWQDNARSIINGDPVQMDWHPLKQKKKFWLF</sequence>
<proteinExistence type="inferred from homology"/>
<keyword evidence="3 5" id="KW-0904">Protein phosphatase</keyword>
<dbReference type="Gene3D" id="3.20.20.140">
    <property type="entry name" value="Metal-dependent hydrolases"/>
    <property type="match status" value="1"/>
</dbReference>
<evidence type="ECO:0000256" key="2">
    <source>
        <dbReference type="ARBA" id="ARBA00022801"/>
    </source>
</evidence>
<dbReference type="InterPro" id="IPR016195">
    <property type="entry name" value="Pol/histidinol_Pase-like"/>
</dbReference>
<dbReference type="SUPFAM" id="SSF89550">
    <property type="entry name" value="PHP domain-like"/>
    <property type="match status" value="1"/>
</dbReference>
<comment type="similarity">
    <text evidence="1 5">Belongs to the metallo-dependent hydrolases superfamily. CpsB/CapC family.</text>
</comment>
<dbReference type="EMBL" id="LJGP01000001">
    <property type="protein sequence ID" value="KWU04935.1"/>
    <property type="molecule type" value="Genomic_DNA"/>
</dbReference>
<accession>A0A109DGM5</accession>
<keyword evidence="2 5" id="KW-0378">Hydrolase</keyword>